<gene>
    <name evidence="1" type="ORF">MUN89_13005</name>
</gene>
<dbReference type="EMBL" id="CP095073">
    <property type="protein sequence ID" value="UOQ42880.1"/>
    <property type="molecule type" value="Genomic_DNA"/>
</dbReference>
<evidence type="ECO:0000313" key="1">
    <source>
        <dbReference type="EMBL" id="UOQ42880.1"/>
    </source>
</evidence>
<sequence>MSRIATQIGVAVLFLLFASLAAWYEGANSFERICSFHSLHLIRLTAGNLKLYRSENGQIFLLLLSLDWLM</sequence>
<accession>A0ABY4EEH8</accession>
<keyword evidence="2" id="KW-1185">Reference proteome</keyword>
<evidence type="ECO:0000313" key="2">
    <source>
        <dbReference type="Proteomes" id="UP000831787"/>
    </source>
</evidence>
<name>A0ABY4EEH8_9BACI</name>
<reference evidence="1 2" key="1">
    <citation type="submission" date="2022-04" db="EMBL/GenBank/DDBJ databases">
        <title>Halobacillus sp. isolated from saltern.</title>
        <authorList>
            <person name="Won M."/>
            <person name="Lee C.-M."/>
            <person name="Woen H.-Y."/>
            <person name="Kwon S.-W."/>
        </authorList>
    </citation>
    <scope>NUCLEOTIDE SEQUENCE [LARGE SCALE GENOMIC DNA]</scope>
    <source>
        <strain evidence="1 2">SSBR10-3</strain>
    </source>
</reference>
<protein>
    <submittedName>
        <fullName evidence="1">Uncharacterized protein</fullName>
    </submittedName>
</protein>
<dbReference type="Proteomes" id="UP000831787">
    <property type="component" value="Chromosome"/>
</dbReference>
<dbReference type="RefSeq" id="WP_244708240.1">
    <property type="nucleotide sequence ID" value="NZ_CP095073.1"/>
</dbReference>
<proteinExistence type="predicted"/>
<organism evidence="1 2">
    <name type="scientific">Halobacillus salinarum</name>
    <dbReference type="NCBI Taxonomy" id="2932257"/>
    <lineage>
        <taxon>Bacteria</taxon>
        <taxon>Bacillati</taxon>
        <taxon>Bacillota</taxon>
        <taxon>Bacilli</taxon>
        <taxon>Bacillales</taxon>
        <taxon>Bacillaceae</taxon>
        <taxon>Halobacillus</taxon>
    </lineage>
</organism>